<feature type="domain" description="C2" evidence="1">
    <location>
        <begin position="1"/>
        <end position="129"/>
    </location>
</feature>
<name>A0A067LHK9_JATCU</name>
<dbReference type="CDD" id="cd00030">
    <property type="entry name" value="C2"/>
    <property type="match status" value="1"/>
</dbReference>
<dbReference type="OrthoDB" id="687396at2759"/>
<dbReference type="PROSITE" id="PS50004">
    <property type="entry name" value="C2"/>
    <property type="match status" value="1"/>
</dbReference>
<dbReference type="PANTHER" id="PTHR35503:SF2">
    <property type="entry name" value="OS04G0455700 PROTEIN"/>
    <property type="match status" value="1"/>
</dbReference>
<dbReference type="InterPro" id="IPR000008">
    <property type="entry name" value="C2_dom"/>
</dbReference>
<dbReference type="Pfam" id="PF00168">
    <property type="entry name" value="C2"/>
    <property type="match status" value="1"/>
</dbReference>
<dbReference type="EMBL" id="KK914206">
    <property type="protein sequence ID" value="KDP46843.1"/>
    <property type="molecule type" value="Genomic_DNA"/>
</dbReference>
<dbReference type="Gene3D" id="2.60.40.150">
    <property type="entry name" value="C2 domain"/>
    <property type="match status" value="1"/>
</dbReference>
<reference evidence="2 3" key="1">
    <citation type="journal article" date="2014" name="PLoS ONE">
        <title>Global Analysis of Gene Expression Profiles in Physic Nut (Jatropha curcas L.) Seedlings Exposed to Salt Stress.</title>
        <authorList>
            <person name="Zhang L."/>
            <person name="Zhang C."/>
            <person name="Wu P."/>
            <person name="Chen Y."/>
            <person name="Li M."/>
            <person name="Jiang H."/>
            <person name="Wu G."/>
        </authorList>
    </citation>
    <scope>NUCLEOTIDE SEQUENCE [LARGE SCALE GENOMIC DNA]</scope>
    <source>
        <strain evidence="3">cv. GZQX0401</strain>
        <tissue evidence="2">Young leaves</tissue>
    </source>
</reference>
<organism evidence="2 3">
    <name type="scientific">Jatropha curcas</name>
    <name type="common">Barbados nut</name>
    <dbReference type="NCBI Taxonomy" id="180498"/>
    <lineage>
        <taxon>Eukaryota</taxon>
        <taxon>Viridiplantae</taxon>
        <taxon>Streptophyta</taxon>
        <taxon>Embryophyta</taxon>
        <taxon>Tracheophyta</taxon>
        <taxon>Spermatophyta</taxon>
        <taxon>Magnoliopsida</taxon>
        <taxon>eudicotyledons</taxon>
        <taxon>Gunneridae</taxon>
        <taxon>Pentapetalae</taxon>
        <taxon>rosids</taxon>
        <taxon>fabids</taxon>
        <taxon>Malpighiales</taxon>
        <taxon>Euphorbiaceae</taxon>
        <taxon>Crotonoideae</taxon>
        <taxon>Jatropheae</taxon>
        <taxon>Jatropha</taxon>
    </lineage>
</organism>
<dbReference type="Proteomes" id="UP000027138">
    <property type="component" value="Unassembled WGS sequence"/>
</dbReference>
<protein>
    <recommendedName>
        <fullName evidence="1">C2 domain-containing protein</fullName>
    </recommendedName>
</protein>
<dbReference type="KEGG" id="jcu:105649501"/>
<dbReference type="AlphaFoldDB" id="A0A067LHK9"/>
<gene>
    <name evidence="2" type="ORF">JCGZ_24052</name>
</gene>
<dbReference type="SUPFAM" id="SSF49562">
    <property type="entry name" value="C2 domain (Calcium/lipid-binding domain, CaLB)"/>
    <property type="match status" value="1"/>
</dbReference>
<dbReference type="InterPro" id="IPR035892">
    <property type="entry name" value="C2_domain_sf"/>
</dbReference>
<proteinExistence type="predicted"/>
<sequence>MGLASQSPSSFSFEIEVLQAKNLELKSHGHLFVRYYLSSGNNKRIKLQTNEISSKSNLFWNESFSLECLGTEDSINSLKKESVVFELRWRNTTNSFLGKINGGSKLLGRAQIPMDTIFESPKMEMEKWVMMLSENKSCAVLDDDVKPPSVKIAMRVRGAEMVIKEQKKKKKKKRNGRLSDGCGCCKDSGCKCQDYEIFALVGAFEAL</sequence>
<accession>A0A067LHK9</accession>
<dbReference type="SMART" id="SM00239">
    <property type="entry name" value="C2"/>
    <property type="match status" value="1"/>
</dbReference>
<evidence type="ECO:0000259" key="1">
    <source>
        <dbReference type="PROSITE" id="PS50004"/>
    </source>
</evidence>
<evidence type="ECO:0000313" key="2">
    <source>
        <dbReference type="EMBL" id="KDP46843.1"/>
    </source>
</evidence>
<dbReference type="PANTHER" id="PTHR35503">
    <property type="entry name" value="OSJNBA0006M15.15 PROTEIN"/>
    <property type="match status" value="1"/>
</dbReference>
<evidence type="ECO:0000313" key="3">
    <source>
        <dbReference type="Proteomes" id="UP000027138"/>
    </source>
</evidence>
<keyword evidence="3" id="KW-1185">Reference proteome</keyword>